<accession>A0A0C3L5V7</accession>
<sequence>MVLTLFFFSVGRECDLMNKNNKGVSNENRIDQNHIII</sequence>
<proteinExistence type="predicted"/>
<dbReference type="EMBL" id="LJZV01000021">
    <property type="protein sequence ID" value="KZD89862.1"/>
    <property type="molecule type" value="Genomic_DNA"/>
</dbReference>
<dbReference type="EMBL" id="LJZV01000024">
    <property type="protein sequence ID" value="KZD89482.1"/>
    <property type="molecule type" value="Genomic_DNA"/>
</dbReference>
<dbReference type="PATRIC" id="fig|1423.134.peg.3836"/>
<protein>
    <submittedName>
        <fullName evidence="1">Uncharacterized protein</fullName>
    </submittedName>
</protein>
<gene>
    <name evidence="3" type="ORF">B4122_3602</name>
    <name evidence="2" type="ORF">B4122_3868</name>
    <name evidence="1" type="ORF">SC09_Contig17orf00590</name>
</gene>
<evidence type="ECO:0000313" key="2">
    <source>
        <dbReference type="EMBL" id="KZD89482.1"/>
    </source>
</evidence>
<evidence type="ECO:0000313" key="5">
    <source>
        <dbReference type="Proteomes" id="UP000076442"/>
    </source>
</evidence>
<dbReference type="EMBL" id="JXBC01000001">
    <property type="protein sequence ID" value="KIU13355.1"/>
    <property type="molecule type" value="Genomic_DNA"/>
</dbReference>
<evidence type="ECO:0000313" key="1">
    <source>
        <dbReference type="EMBL" id="KIU13355.1"/>
    </source>
</evidence>
<dbReference type="Proteomes" id="UP000076442">
    <property type="component" value="Unassembled WGS sequence"/>
</dbReference>
<dbReference type="AlphaFoldDB" id="A0A0C3L5V7"/>
<comment type="caution">
    <text evidence="1">The sequence shown here is derived from an EMBL/GenBank/DDBJ whole genome shotgun (WGS) entry which is preliminary data.</text>
</comment>
<reference evidence="2 5" key="2">
    <citation type="submission" date="2015-09" db="EMBL/GenBank/DDBJ databases">
        <title>Spore heat resistance.</title>
        <authorList>
            <person name="Boekhorst J."/>
            <person name="Berendsen E.M."/>
            <person name="Wells-Bennik M.H."/>
            <person name="Kuipers O.P."/>
        </authorList>
    </citation>
    <scope>NUCLEOTIDE SEQUENCE [LARGE SCALE GENOMIC DNA]</scope>
    <source>
        <strain evidence="2 5">B4122</strain>
    </source>
</reference>
<dbReference type="Proteomes" id="UP000032247">
    <property type="component" value="Unassembled WGS sequence"/>
</dbReference>
<evidence type="ECO:0000313" key="3">
    <source>
        <dbReference type="EMBL" id="KZD89862.1"/>
    </source>
</evidence>
<reference evidence="1 4" key="1">
    <citation type="submission" date="2014-12" db="EMBL/GenBank/DDBJ databases">
        <title>Comparative genome analysis of Bacillus coagulans HM-08, Clostridium butyricum HM-68, Bacillus subtilis HM-66 and Bacillus licheniformis BL-09.</title>
        <authorList>
            <person name="Zhang H."/>
        </authorList>
    </citation>
    <scope>NUCLEOTIDE SEQUENCE [LARGE SCALE GENOMIC DNA]</scope>
    <source>
        <strain evidence="1 4">HM-66</strain>
    </source>
</reference>
<evidence type="ECO:0000313" key="4">
    <source>
        <dbReference type="Proteomes" id="UP000032247"/>
    </source>
</evidence>
<name>A0A0C3L5V7_BACIU</name>
<organism evidence="1 4">
    <name type="scientific">Bacillus subtilis</name>
    <dbReference type="NCBI Taxonomy" id="1423"/>
    <lineage>
        <taxon>Bacteria</taxon>
        <taxon>Bacillati</taxon>
        <taxon>Bacillota</taxon>
        <taxon>Bacilli</taxon>
        <taxon>Bacillales</taxon>
        <taxon>Bacillaceae</taxon>
        <taxon>Bacillus</taxon>
    </lineage>
</organism>